<protein>
    <submittedName>
        <fullName evidence="1">Uncharacterized protein</fullName>
    </submittedName>
</protein>
<organism evidence="1">
    <name type="scientific">marine sediment metagenome</name>
    <dbReference type="NCBI Taxonomy" id="412755"/>
    <lineage>
        <taxon>unclassified sequences</taxon>
        <taxon>metagenomes</taxon>
        <taxon>ecological metagenomes</taxon>
    </lineage>
</organism>
<reference evidence="1" key="1">
    <citation type="journal article" date="2014" name="Front. Microbiol.">
        <title>High frequency of phylogenetically diverse reductive dehalogenase-homologous genes in deep subseafloor sedimentary metagenomes.</title>
        <authorList>
            <person name="Kawai M."/>
            <person name="Futagami T."/>
            <person name="Toyoda A."/>
            <person name="Takaki Y."/>
            <person name="Nishi S."/>
            <person name="Hori S."/>
            <person name="Arai W."/>
            <person name="Tsubouchi T."/>
            <person name="Morono Y."/>
            <person name="Uchiyama I."/>
            <person name="Ito T."/>
            <person name="Fujiyama A."/>
            <person name="Inagaki F."/>
            <person name="Takami H."/>
        </authorList>
    </citation>
    <scope>NUCLEOTIDE SEQUENCE</scope>
    <source>
        <strain evidence="1">Expedition CK06-06</strain>
    </source>
</reference>
<proteinExistence type="predicted"/>
<name>X1UZ58_9ZZZZ</name>
<dbReference type="EMBL" id="BARW01038446">
    <property type="protein sequence ID" value="GAJ22788.1"/>
    <property type="molecule type" value="Genomic_DNA"/>
</dbReference>
<comment type="caution">
    <text evidence="1">The sequence shown here is derived from an EMBL/GenBank/DDBJ whole genome shotgun (WGS) entry which is preliminary data.</text>
</comment>
<sequence>MKIKVGDKVYDGKDEPVMVILKQKEKKLIADMSPKSTKYCMYPDKEYWTKDDCRNIKAWIEDA</sequence>
<gene>
    <name evidence="1" type="ORF">S12H4_59001</name>
</gene>
<accession>X1UZ58</accession>
<evidence type="ECO:0000313" key="1">
    <source>
        <dbReference type="EMBL" id="GAJ22788.1"/>
    </source>
</evidence>
<dbReference type="AlphaFoldDB" id="X1UZ58"/>